<dbReference type="STRING" id="56408.A0A1E5REX8"/>
<dbReference type="EMBL" id="LPNM01000007">
    <property type="protein sequence ID" value="OEJ85447.1"/>
    <property type="molecule type" value="Genomic_DNA"/>
</dbReference>
<keyword evidence="2" id="KW-0677">Repeat</keyword>
<dbReference type="Gene3D" id="2.10.230.10">
    <property type="entry name" value="Heat shock protein DnaJ, cysteine-rich domain"/>
    <property type="match status" value="1"/>
</dbReference>
<dbReference type="AlphaFoldDB" id="A0A1E5REX8"/>
<dbReference type="InterPro" id="IPR036410">
    <property type="entry name" value="HSP_DnaJ_Cys-rich_dom_sf"/>
</dbReference>
<dbReference type="GO" id="GO:0031072">
    <property type="term" value="F:heat shock protein binding"/>
    <property type="evidence" value="ECO:0007669"/>
    <property type="project" value="InterPro"/>
</dbReference>
<evidence type="ECO:0000313" key="12">
    <source>
        <dbReference type="Proteomes" id="UP000095728"/>
    </source>
</evidence>
<dbReference type="SUPFAM" id="SSF46565">
    <property type="entry name" value="Chaperone J-domain"/>
    <property type="match status" value="1"/>
</dbReference>
<feature type="region of interest" description="Disordered" evidence="8">
    <location>
        <begin position="466"/>
        <end position="505"/>
    </location>
</feature>
<dbReference type="GO" id="GO:0009408">
    <property type="term" value="P:response to heat"/>
    <property type="evidence" value="ECO:0007669"/>
    <property type="project" value="InterPro"/>
</dbReference>
<evidence type="ECO:0000256" key="7">
    <source>
        <dbReference type="PROSITE-ProRule" id="PRU00546"/>
    </source>
</evidence>
<dbReference type="PROSITE" id="PS00636">
    <property type="entry name" value="DNAJ_1"/>
    <property type="match status" value="1"/>
</dbReference>
<dbReference type="SMART" id="SM00271">
    <property type="entry name" value="DnaJ"/>
    <property type="match status" value="1"/>
</dbReference>
<dbReference type="FunFam" id="2.60.260.20:FF:000005">
    <property type="entry name" value="Chaperone protein dnaJ 1, mitochondrial"/>
    <property type="match status" value="1"/>
</dbReference>
<dbReference type="SUPFAM" id="SSF57938">
    <property type="entry name" value="DnaJ/Hsp40 cysteine-rich domain"/>
    <property type="match status" value="1"/>
</dbReference>
<dbReference type="OrthoDB" id="10256793at2759"/>
<protein>
    <recommendedName>
        <fullName evidence="6">DnaJ homolog 1, mitochondrial</fullName>
    </recommendedName>
</protein>
<dbReference type="InterPro" id="IPR008971">
    <property type="entry name" value="HSP40/DnaJ_pept-bd"/>
</dbReference>
<keyword evidence="3 7" id="KW-0863">Zinc-finger</keyword>
<keyword evidence="5" id="KW-0143">Chaperone</keyword>
<dbReference type="CDD" id="cd10719">
    <property type="entry name" value="DnaJ_zf"/>
    <property type="match status" value="1"/>
</dbReference>
<keyword evidence="12" id="KW-1185">Reference proteome</keyword>
<dbReference type="Pfam" id="PF00684">
    <property type="entry name" value="DnaJ_CXXCXGXG"/>
    <property type="match status" value="1"/>
</dbReference>
<dbReference type="InterPro" id="IPR002939">
    <property type="entry name" value="DnaJ_C"/>
</dbReference>
<evidence type="ECO:0000256" key="1">
    <source>
        <dbReference type="ARBA" id="ARBA00022723"/>
    </source>
</evidence>
<dbReference type="HAMAP" id="MF_01152">
    <property type="entry name" value="DnaJ"/>
    <property type="match status" value="1"/>
</dbReference>
<dbReference type="GO" id="GO:0005524">
    <property type="term" value="F:ATP binding"/>
    <property type="evidence" value="ECO:0007669"/>
    <property type="project" value="InterPro"/>
</dbReference>
<evidence type="ECO:0000256" key="5">
    <source>
        <dbReference type="ARBA" id="ARBA00023186"/>
    </source>
</evidence>
<dbReference type="Proteomes" id="UP000095728">
    <property type="component" value="Unassembled WGS sequence"/>
</dbReference>
<feature type="compositionally biased region" description="Low complexity" evidence="8">
    <location>
        <begin position="472"/>
        <end position="484"/>
    </location>
</feature>
<dbReference type="GO" id="GO:0005737">
    <property type="term" value="C:cytoplasm"/>
    <property type="evidence" value="ECO:0007669"/>
    <property type="project" value="TreeGrafter"/>
</dbReference>
<dbReference type="PROSITE" id="PS51188">
    <property type="entry name" value="ZF_CR"/>
    <property type="match status" value="1"/>
</dbReference>
<evidence type="ECO:0000256" key="3">
    <source>
        <dbReference type="ARBA" id="ARBA00022771"/>
    </source>
</evidence>
<dbReference type="FunFam" id="2.10.230.10:FF:000002">
    <property type="entry name" value="Molecular chaperone DnaJ"/>
    <property type="match status" value="1"/>
</dbReference>
<evidence type="ECO:0000256" key="4">
    <source>
        <dbReference type="ARBA" id="ARBA00022833"/>
    </source>
</evidence>
<organism evidence="11 12">
    <name type="scientific">Hanseniaspora osmophila</name>
    <dbReference type="NCBI Taxonomy" id="56408"/>
    <lineage>
        <taxon>Eukaryota</taxon>
        <taxon>Fungi</taxon>
        <taxon>Dikarya</taxon>
        <taxon>Ascomycota</taxon>
        <taxon>Saccharomycotina</taxon>
        <taxon>Saccharomycetes</taxon>
        <taxon>Saccharomycodales</taxon>
        <taxon>Saccharomycodaceae</taxon>
        <taxon>Hanseniaspora</taxon>
    </lineage>
</organism>
<dbReference type="PANTHER" id="PTHR43096:SF52">
    <property type="entry name" value="DNAJ HOMOLOG 1, MITOCHONDRIAL-RELATED"/>
    <property type="match status" value="1"/>
</dbReference>
<evidence type="ECO:0000256" key="6">
    <source>
        <dbReference type="ARBA" id="ARBA00072890"/>
    </source>
</evidence>
<evidence type="ECO:0000256" key="8">
    <source>
        <dbReference type="SAM" id="MobiDB-lite"/>
    </source>
</evidence>
<gene>
    <name evidence="11" type="ORF">AWRI3579_g2411</name>
</gene>
<dbReference type="CDD" id="cd10747">
    <property type="entry name" value="DnaJ_C"/>
    <property type="match status" value="1"/>
</dbReference>
<sequence length="529" mass="56995">MYASKGSSARYILGRIATSKPTHENILPAILLKSYRFSTLSCGTGRGTGRGTSHRLRVLKNHTKRHFHSSKPALLKGDPYNVLGVKNDASASEIKKAYYKLAKTYHPDINKKDGADKKFQDITEAYEILSDEEKRKQFDMYGSAAFDGGAGAGGPGAGGYSQGFNPFAGAGNPFGGAGAGNPFGGINFEDLFGGAFGGGGATGRGRMRMEDIKGDNIRVIHKISFKDAVFGVKNVELKFQALDQCNTCSGTGLQSGKHPVDCSACHGTGTILHVRSGFQMASTCNHCGGSGKVVDNKDYCKSCHGDGTTVNVAKKIVVDLPCGLHNGDTIRISGVGSMPDVRFDPETMRLRRGDVLLQVMVDKDERFEMDQKNIIFKQSIPITTAILGGTVIIPTVDGKQIRIRVPQGTQPGDVITIPDMGVPRKTNNLNNRGDMKVRFKVQINKPKSEAELCLLEALADVTNDQNAKRTLSTNNNNDNNSSDNNDSEANKNSNIEDKTNVHPSTLAKIEGFISKAFKKIKGESGDQQK</sequence>
<keyword evidence="1 7" id="KW-0479">Metal-binding</keyword>
<dbReference type="InterPro" id="IPR036869">
    <property type="entry name" value="J_dom_sf"/>
</dbReference>
<dbReference type="InterPro" id="IPR001305">
    <property type="entry name" value="HSP_DnaJ_Cys-rich_dom"/>
</dbReference>
<dbReference type="Pfam" id="PF01556">
    <property type="entry name" value="DnaJ_C"/>
    <property type="match status" value="1"/>
</dbReference>
<dbReference type="InterPro" id="IPR001623">
    <property type="entry name" value="DnaJ_domain"/>
</dbReference>
<evidence type="ECO:0000313" key="11">
    <source>
        <dbReference type="EMBL" id="OEJ85447.1"/>
    </source>
</evidence>
<feature type="zinc finger region" description="CR-type" evidence="7">
    <location>
        <begin position="232"/>
        <end position="312"/>
    </location>
</feature>
<reference evidence="12" key="1">
    <citation type="journal article" date="2016" name="Genome Announc.">
        <title>Genome sequences of three species of Hanseniaspora isolated from spontaneous wine fermentations.</title>
        <authorList>
            <person name="Sternes P.R."/>
            <person name="Lee D."/>
            <person name="Kutyna D.R."/>
            <person name="Borneman A.R."/>
        </authorList>
    </citation>
    <scope>NUCLEOTIDE SEQUENCE [LARGE SCALE GENOMIC DNA]</scope>
    <source>
        <strain evidence="12">AWRI3579</strain>
    </source>
</reference>
<dbReference type="GO" id="GO:0051082">
    <property type="term" value="F:unfolded protein binding"/>
    <property type="evidence" value="ECO:0007669"/>
    <property type="project" value="InterPro"/>
</dbReference>
<proteinExistence type="inferred from homology"/>
<dbReference type="InterPro" id="IPR012724">
    <property type="entry name" value="DnaJ"/>
</dbReference>
<dbReference type="PRINTS" id="PR00625">
    <property type="entry name" value="JDOMAIN"/>
</dbReference>
<dbReference type="PROSITE" id="PS50076">
    <property type="entry name" value="DNAJ_2"/>
    <property type="match status" value="1"/>
</dbReference>
<dbReference type="CDD" id="cd06257">
    <property type="entry name" value="DnaJ"/>
    <property type="match status" value="1"/>
</dbReference>
<dbReference type="GO" id="GO:0008270">
    <property type="term" value="F:zinc ion binding"/>
    <property type="evidence" value="ECO:0007669"/>
    <property type="project" value="UniProtKB-KW"/>
</dbReference>
<accession>A0A1E5REX8</accession>
<comment type="caution">
    <text evidence="11">The sequence shown here is derived from an EMBL/GenBank/DDBJ whole genome shotgun (WGS) entry which is preliminary data.</text>
</comment>
<dbReference type="InParanoid" id="A0A1E5REX8"/>
<name>A0A1E5REX8_9ASCO</name>
<keyword evidence="4 7" id="KW-0862">Zinc</keyword>
<dbReference type="PANTHER" id="PTHR43096">
    <property type="entry name" value="DNAJ HOMOLOG 1, MITOCHONDRIAL-RELATED"/>
    <property type="match status" value="1"/>
</dbReference>
<dbReference type="InterPro" id="IPR018253">
    <property type="entry name" value="DnaJ_domain_CS"/>
</dbReference>
<dbReference type="SUPFAM" id="SSF49493">
    <property type="entry name" value="HSP40/DnaJ peptide-binding domain"/>
    <property type="match status" value="2"/>
</dbReference>
<dbReference type="Pfam" id="PF00226">
    <property type="entry name" value="DnaJ"/>
    <property type="match status" value="1"/>
</dbReference>
<dbReference type="Gene3D" id="1.10.287.110">
    <property type="entry name" value="DnaJ domain"/>
    <property type="match status" value="1"/>
</dbReference>
<evidence type="ECO:0000256" key="2">
    <source>
        <dbReference type="ARBA" id="ARBA00022737"/>
    </source>
</evidence>
<feature type="domain" description="CR-type" evidence="10">
    <location>
        <begin position="232"/>
        <end position="312"/>
    </location>
</feature>
<evidence type="ECO:0000259" key="9">
    <source>
        <dbReference type="PROSITE" id="PS50076"/>
    </source>
</evidence>
<feature type="domain" description="J" evidence="9">
    <location>
        <begin position="78"/>
        <end position="142"/>
    </location>
</feature>
<dbReference type="GO" id="GO:0042026">
    <property type="term" value="P:protein refolding"/>
    <property type="evidence" value="ECO:0007669"/>
    <property type="project" value="TreeGrafter"/>
</dbReference>
<dbReference type="Gene3D" id="2.60.260.20">
    <property type="entry name" value="Urease metallochaperone UreE, N-terminal domain"/>
    <property type="match status" value="2"/>
</dbReference>
<dbReference type="FunCoup" id="A0A1E5REX8">
    <property type="interactions" value="940"/>
</dbReference>
<evidence type="ECO:0000259" key="10">
    <source>
        <dbReference type="PROSITE" id="PS51188"/>
    </source>
</evidence>